<organism evidence="1 2">
    <name type="scientific">Paenibacillus prosopidis</name>
    <dbReference type="NCBI Taxonomy" id="630520"/>
    <lineage>
        <taxon>Bacteria</taxon>
        <taxon>Bacillati</taxon>
        <taxon>Bacillota</taxon>
        <taxon>Bacilli</taxon>
        <taxon>Bacillales</taxon>
        <taxon>Paenibacillaceae</taxon>
        <taxon>Paenibacillus</taxon>
    </lineage>
</organism>
<dbReference type="PROSITE" id="PS51257">
    <property type="entry name" value="PROKAR_LIPOPROTEIN"/>
    <property type="match status" value="1"/>
</dbReference>
<protein>
    <submittedName>
        <fullName evidence="1">Uncharacterized protein DUF3221</fullName>
    </submittedName>
</protein>
<evidence type="ECO:0000313" key="1">
    <source>
        <dbReference type="EMBL" id="RCW51673.1"/>
    </source>
</evidence>
<reference evidence="1 2" key="1">
    <citation type="submission" date="2018-07" db="EMBL/GenBank/DDBJ databases">
        <title>Genomic Encyclopedia of Type Strains, Phase III (KMG-III): the genomes of soil and plant-associated and newly described type strains.</title>
        <authorList>
            <person name="Whitman W."/>
        </authorList>
    </citation>
    <scope>NUCLEOTIDE SEQUENCE [LARGE SCALE GENOMIC DNA]</scope>
    <source>
        <strain evidence="1 2">CECT 7506</strain>
    </source>
</reference>
<dbReference type="AlphaFoldDB" id="A0A368W8P1"/>
<dbReference type="Proteomes" id="UP000252415">
    <property type="component" value="Unassembled WGS sequence"/>
</dbReference>
<proteinExistence type="predicted"/>
<dbReference type="EMBL" id="QPJD01000001">
    <property type="protein sequence ID" value="RCW51673.1"/>
    <property type="molecule type" value="Genomic_DNA"/>
</dbReference>
<keyword evidence="2" id="KW-1185">Reference proteome</keyword>
<gene>
    <name evidence="1" type="ORF">DFP97_10113</name>
</gene>
<evidence type="ECO:0000313" key="2">
    <source>
        <dbReference type="Proteomes" id="UP000252415"/>
    </source>
</evidence>
<dbReference type="OrthoDB" id="2624608at2"/>
<name>A0A368W8P1_9BACL</name>
<accession>A0A368W8P1</accession>
<comment type="caution">
    <text evidence="1">The sequence shown here is derived from an EMBL/GenBank/DDBJ whole genome shotgun (WGS) entry which is preliminary data.</text>
</comment>
<sequence>MRRAFLVLTIAVVGLIIGCSTQSEKGDYIIEKEIDSNIPMILVAKNISEEDSKTKSRSDFMKDGTDLMLYHIEDTNLYTDLSVGERVSVEAKMTTMDGKEITHVMLSDPPQTVAGKITRYSIR</sequence>
<dbReference type="RefSeq" id="WP_114377949.1">
    <property type="nucleotide sequence ID" value="NZ_QPJD01000001.1"/>
</dbReference>